<feature type="domain" description="DNA helicase Pif1-like DEAD-box helicase" evidence="2">
    <location>
        <begin position="2"/>
        <end position="94"/>
    </location>
</feature>
<keyword evidence="1" id="KW-0234">DNA repair</keyword>
<keyword evidence="1" id="KW-0067">ATP-binding</keyword>
<keyword evidence="1" id="KW-0378">Hydrolase</keyword>
<dbReference type="GO" id="GO:0000723">
    <property type="term" value="P:telomere maintenance"/>
    <property type="evidence" value="ECO:0007669"/>
    <property type="project" value="InterPro"/>
</dbReference>
<comment type="catalytic activity">
    <reaction evidence="1">
        <text>ATP + H2O = ADP + phosphate + H(+)</text>
        <dbReference type="Rhea" id="RHEA:13065"/>
        <dbReference type="ChEBI" id="CHEBI:15377"/>
        <dbReference type="ChEBI" id="CHEBI:15378"/>
        <dbReference type="ChEBI" id="CHEBI:30616"/>
        <dbReference type="ChEBI" id="CHEBI:43474"/>
        <dbReference type="ChEBI" id="CHEBI:456216"/>
        <dbReference type="EC" id="5.6.2.3"/>
    </reaction>
</comment>
<dbReference type="Pfam" id="PF05970">
    <property type="entry name" value="PIF1"/>
    <property type="match status" value="1"/>
</dbReference>
<sequence>KLLGECRLIIWDEATMSKKISFEALDMVYQDLRHNTRPVGGATLLIAGYFRKTLPVVPQGTRTDEVKANILWSFLCSSEQKLSLTTNMRLQLMERMNKVVPNLRHQYTEHNWVKTRDILAPKNVKVDDLNIKLLEQWPGERHNYKSIDIVLNINKAVKYLDTFLNRLPPPGLPLQNLHLKIGAPVMLLRNLLPPRLCHGTRLIIKMIPTVLETTILTGKANSEPVFIPRIPINTSGMLFQ</sequence>
<dbReference type="AlphaFoldDB" id="A0A0L8GEN7"/>
<dbReference type="OrthoDB" id="6275472at2759"/>
<dbReference type="InterPro" id="IPR049163">
    <property type="entry name" value="Pif1-like_2B_dom"/>
</dbReference>
<evidence type="ECO:0000259" key="2">
    <source>
        <dbReference type="Pfam" id="PF05970"/>
    </source>
</evidence>
<dbReference type="PANTHER" id="PTHR10492:SF95">
    <property type="entry name" value="HELITRON HELICASE-LIKE DOMAIN-CONTAINING PROTEIN"/>
    <property type="match status" value="1"/>
</dbReference>
<dbReference type="InterPro" id="IPR010285">
    <property type="entry name" value="DNA_helicase_pif1-like_DEAD"/>
</dbReference>
<dbReference type="GO" id="GO:0006281">
    <property type="term" value="P:DNA repair"/>
    <property type="evidence" value="ECO:0007669"/>
    <property type="project" value="UniProtKB-KW"/>
</dbReference>
<dbReference type="EMBL" id="KQ422103">
    <property type="protein sequence ID" value="KOF75482.1"/>
    <property type="molecule type" value="Genomic_DNA"/>
</dbReference>
<dbReference type="GO" id="GO:0005524">
    <property type="term" value="F:ATP binding"/>
    <property type="evidence" value="ECO:0007669"/>
    <property type="project" value="UniProtKB-KW"/>
</dbReference>
<protein>
    <recommendedName>
        <fullName evidence="1">ATP-dependent DNA helicase</fullName>
        <ecNumber evidence="1">5.6.2.3</ecNumber>
    </recommendedName>
</protein>
<feature type="domain" description="DNA helicase Pif1-like 2B" evidence="3">
    <location>
        <begin position="163"/>
        <end position="204"/>
    </location>
</feature>
<evidence type="ECO:0000259" key="3">
    <source>
        <dbReference type="Pfam" id="PF21530"/>
    </source>
</evidence>
<dbReference type="GO" id="GO:0016887">
    <property type="term" value="F:ATP hydrolysis activity"/>
    <property type="evidence" value="ECO:0007669"/>
    <property type="project" value="RHEA"/>
</dbReference>
<keyword evidence="1" id="KW-0347">Helicase</keyword>
<keyword evidence="1" id="KW-0547">Nucleotide-binding</keyword>
<keyword evidence="1" id="KW-0233">DNA recombination</keyword>
<accession>A0A0L8GEN7</accession>
<dbReference type="GO" id="GO:0043139">
    <property type="term" value="F:5'-3' DNA helicase activity"/>
    <property type="evidence" value="ECO:0007669"/>
    <property type="project" value="UniProtKB-EC"/>
</dbReference>
<keyword evidence="1" id="KW-0227">DNA damage</keyword>
<dbReference type="Pfam" id="PF21530">
    <property type="entry name" value="Pif1_2B_dom"/>
    <property type="match status" value="1"/>
</dbReference>
<name>A0A0L8GEN7_OCTBM</name>
<dbReference type="GO" id="GO:0006310">
    <property type="term" value="P:DNA recombination"/>
    <property type="evidence" value="ECO:0007669"/>
    <property type="project" value="UniProtKB-KW"/>
</dbReference>
<dbReference type="SUPFAM" id="SSF52540">
    <property type="entry name" value="P-loop containing nucleoside triphosphate hydrolases"/>
    <property type="match status" value="1"/>
</dbReference>
<dbReference type="InterPro" id="IPR027417">
    <property type="entry name" value="P-loop_NTPase"/>
</dbReference>
<reference evidence="4" key="1">
    <citation type="submission" date="2015-07" db="EMBL/GenBank/DDBJ databases">
        <title>MeaNS - Measles Nucleotide Surveillance Program.</title>
        <authorList>
            <person name="Tran T."/>
            <person name="Druce J."/>
        </authorList>
    </citation>
    <scope>NUCLEOTIDE SEQUENCE</scope>
    <source>
        <strain evidence="4">UCB-OBI-ISO-001</strain>
        <tissue evidence="4">Gonad</tissue>
    </source>
</reference>
<comment type="similarity">
    <text evidence="1">Belongs to the helicase family.</text>
</comment>
<gene>
    <name evidence="4" type="ORF">OCBIM_22034648mg</name>
</gene>
<evidence type="ECO:0000313" key="4">
    <source>
        <dbReference type="EMBL" id="KOF75482.1"/>
    </source>
</evidence>
<feature type="non-terminal residue" evidence="4">
    <location>
        <position position="1"/>
    </location>
</feature>
<dbReference type="PANTHER" id="PTHR10492">
    <property type="match status" value="1"/>
</dbReference>
<dbReference type="EC" id="5.6.2.3" evidence="1"/>
<organism evidence="4">
    <name type="scientific">Octopus bimaculoides</name>
    <name type="common">California two-spotted octopus</name>
    <dbReference type="NCBI Taxonomy" id="37653"/>
    <lineage>
        <taxon>Eukaryota</taxon>
        <taxon>Metazoa</taxon>
        <taxon>Spiralia</taxon>
        <taxon>Lophotrochozoa</taxon>
        <taxon>Mollusca</taxon>
        <taxon>Cephalopoda</taxon>
        <taxon>Coleoidea</taxon>
        <taxon>Octopodiformes</taxon>
        <taxon>Octopoda</taxon>
        <taxon>Incirrata</taxon>
        <taxon>Octopodidae</taxon>
        <taxon>Octopus</taxon>
    </lineage>
</organism>
<proteinExistence type="inferred from homology"/>
<comment type="cofactor">
    <cofactor evidence="1">
        <name>Mg(2+)</name>
        <dbReference type="ChEBI" id="CHEBI:18420"/>
    </cofactor>
</comment>
<evidence type="ECO:0000256" key="1">
    <source>
        <dbReference type="RuleBase" id="RU363044"/>
    </source>
</evidence>